<dbReference type="Pfam" id="PF19578">
    <property type="entry name" value="DUF6090"/>
    <property type="match status" value="1"/>
</dbReference>
<feature type="transmembrane region" description="Helical" evidence="1">
    <location>
        <begin position="7"/>
        <end position="27"/>
    </location>
</feature>
<evidence type="ECO:0000313" key="2">
    <source>
        <dbReference type="EMBL" id="WMN11063.1"/>
    </source>
</evidence>
<keyword evidence="1" id="KW-0472">Membrane</keyword>
<keyword evidence="1" id="KW-1133">Transmembrane helix</keyword>
<keyword evidence="3" id="KW-1185">Reference proteome</keyword>
<dbReference type="Proteomes" id="UP001230496">
    <property type="component" value="Chromosome"/>
</dbReference>
<dbReference type="EMBL" id="CP129971">
    <property type="protein sequence ID" value="WMN11063.1"/>
    <property type="molecule type" value="Genomic_DNA"/>
</dbReference>
<accession>A0AA51N9J2</accession>
<sequence>MNKNAKNYILYVVGEILLVVIGILITLQTNNWNSGKQQRNLEIMYLTEIKLNWKLV</sequence>
<dbReference type="RefSeq" id="WP_308347802.1">
    <property type="nucleotide sequence ID" value="NZ_CP129971.1"/>
</dbReference>
<protein>
    <submittedName>
        <fullName evidence="2">DUF6090 family protein</fullName>
    </submittedName>
</protein>
<dbReference type="AlphaFoldDB" id="A0AA51N9J2"/>
<evidence type="ECO:0000313" key="3">
    <source>
        <dbReference type="Proteomes" id="UP001230496"/>
    </source>
</evidence>
<gene>
    <name evidence="2" type="ORF">QYS49_37080</name>
</gene>
<proteinExistence type="predicted"/>
<dbReference type="KEGG" id="msaa:QYS49_37080"/>
<dbReference type="InterPro" id="IPR045749">
    <property type="entry name" value="DUF6090"/>
</dbReference>
<reference evidence="2 3" key="1">
    <citation type="submission" date="2023-08" db="EMBL/GenBank/DDBJ databases">
        <title>Comparative genomics and taxonomic characterization of three novel marine species of genus Marivirga.</title>
        <authorList>
            <person name="Muhammad N."/>
            <person name="Kim S.-G."/>
        </authorList>
    </citation>
    <scope>NUCLEOTIDE SEQUENCE [LARGE SCALE GENOMIC DNA]</scope>
    <source>
        <strain evidence="2 3">BDSF4-3</strain>
    </source>
</reference>
<keyword evidence="1" id="KW-0812">Transmembrane</keyword>
<evidence type="ECO:0000256" key="1">
    <source>
        <dbReference type="SAM" id="Phobius"/>
    </source>
</evidence>
<name>A0AA51N9J2_9BACT</name>
<organism evidence="2 3">
    <name type="scientific">Marivirga salinarum</name>
    <dbReference type="NCBI Taxonomy" id="3059078"/>
    <lineage>
        <taxon>Bacteria</taxon>
        <taxon>Pseudomonadati</taxon>
        <taxon>Bacteroidota</taxon>
        <taxon>Cytophagia</taxon>
        <taxon>Cytophagales</taxon>
        <taxon>Marivirgaceae</taxon>
        <taxon>Marivirga</taxon>
    </lineage>
</organism>